<dbReference type="HOGENOM" id="CLU_464469_0_0_0"/>
<feature type="transmembrane region" description="Helical" evidence="1">
    <location>
        <begin position="79"/>
        <end position="100"/>
    </location>
</feature>
<name>M1YVV3_NITG3</name>
<feature type="transmembrane region" description="Helical" evidence="1">
    <location>
        <begin position="173"/>
        <end position="195"/>
    </location>
</feature>
<organism evidence="2 3">
    <name type="scientific">Nitrospina gracilis (strain 3/211)</name>
    <dbReference type="NCBI Taxonomy" id="1266370"/>
    <lineage>
        <taxon>Bacteria</taxon>
        <taxon>Pseudomonadati</taxon>
        <taxon>Nitrospinota/Tectimicrobiota group</taxon>
        <taxon>Nitrospinota</taxon>
        <taxon>Nitrospinia</taxon>
        <taxon>Nitrospinales</taxon>
        <taxon>Nitrospinaceae</taxon>
        <taxon>Nitrospina</taxon>
    </lineage>
</organism>
<accession>M1YVV3</accession>
<feature type="transmembrane region" description="Helical" evidence="1">
    <location>
        <begin position="375"/>
        <end position="393"/>
    </location>
</feature>
<proteinExistence type="predicted"/>
<comment type="caution">
    <text evidence="2">The sequence shown here is derived from an EMBL/GenBank/DDBJ whole genome shotgun (WGS) entry which is preliminary data.</text>
</comment>
<feature type="transmembrane region" description="Helical" evidence="1">
    <location>
        <begin position="246"/>
        <end position="267"/>
    </location>
</feature>
<evidence type="ECO:0000256" key="1">
    <source>
        <dbReference type="SAM" id="Phobius"/>
    </source>
</evidence>
<gene>
    <name evidence="2" type="ORF">NITGR_170006</name>
</gene>
<keyword evidence="1" id="KW-0472">Membrane</keyword>
<feature type="transmembrane region" description="Helical" evidence="1">
    <location>
        <begin position="305"/>
        <end position="325"/>
    </location>
</feature>
<keyword evidence="1" id="KW-0812">Transmembrane</keyword>
<dbReference type="InParanoid" id="M1YVV3"/>
<reference evidence="2 3" key="1">
    <citation type="journal article" date="2013" name="Front. Microbiol.">
        <title>The genome of Nitrospina gracilis illuminates the metabolism and evolution of the major marine nitrite oxidizer.</title>
        <authorList>
            <person name="Luecker S."/>
            <person name="Nowka B."/>
            <person name="Rattei T."/>
            <person name="Spieck E."/>
            <person name="and Daims H."/>
        </authorList>
    </citation>
    <scope>NUCLEOTIDE SEQUENCE [LARGE SCALE GENOMIC DNA]</scope>
    <source>
        <strain evidence="2 3">3/211</strain>
    </source>
</reference>
<dbReference type="RefSeq" id="WP_005006467.1">
    <property type="nucleotide sequence ID" value="NZ_HG422173.1"/>
</dbReference>
<feature type="transmembrane region" description="Helical" evidence="1">
    <location>
        <begin position="136"/>
        <end position="153"/>
    </location>
</feature>
<feature type="transmembrane region" description="Helical" evidence="1">
    <location>
        <begin position="14"/>
        <end position="34"/>
    </location>
</feature>
<feature type="transmembrane region" description="Helical" evidence="1">
    <location>
        <begin position="215"/>
        <end position="234"/>
    </location>
</feature>
<feature type="transmembrane region" description="Helical" evidence="1">
    <location>
        <begin position="112"/>
        <end position="130"/>
    </location>
</feature>
<keyword evidence="3" id="KW-1185">Reference proteome</keyword>
<protein>
    <recommendedName>
        <fullName evidence="4">Glycosyltransferase RgtA/B/C/D-like domain-containing protein</fullName>
    </recommendedName>
</protein>
<keyword evidence="1" id="KW-1133">Transmembrane helix</keyword>
<evidence type="ECO:0000313" key="2">
    <source>
        <dbReference type="EMBL" id="CCQ89749.1"/>
    </source>
</evidence>
<feature type="transmembrane region" description="Helical" evidence="1">
    <location>
        <begin position="273"/>
        <end position="293"/>
    </location>
</feature>
<dbReference type="Proteomes" id="UP000011704">
    <property type="component" value="Unassembled WGS sequence"/>
</dbReference>
<dbReference type="EMBL" id="CAQJ01000019">
    <property type="protein sequence ID" value="CCQ89749.1"/>
    <property type="molecule type" value="Genomic_DNA"/>
</dbReference>
<sequence>MTLLPATSKPWKDYAGLVGIALLAHGLVLINDGNYADGWLFNFFAERGDWDRMKAMWYEIGRPFAFWWVYLPFENFFNIYLFKFLSLLPLVLVSFIQFHFLHRFTPLSRKTAWFVAAFTLCWPFYHMIVWGAFSDHIPPVLFFGGWLLYFLHLDKNGNRLLKGVSLALLFASYFYQAFLVYHYVIVLVLFAYTMGYPPRPAWTDIRQHLPAFLKAHWAIVLVPLVFFFAKPYLFPVVGRYTGYYSIDFLSLKTLAFFAGSVANALFAPLIGLGAYYTSLPLLLIVLAGAYWVYKKKSSDPASVPTARLVWYLALGCVLIASLAYAHAANHKMGMLLSYQARHNRQMGLGAAFLTLAAIGYIGNRFVRVRWPVQRFLGFTALAILVFINISIYLTQQAHWAKNQAVIHQLKKQEPLPGVGMYFMTNHLPMGMGVDYHYAEVSLTLDAAWGGEQFIGVPPYLQKRRYDREWVGIVLNELRQGKNPLPASEAYLNEPIARTGIARRMEAEWGKGLGFRAGSKHFQPGGCLGELIVHAREDMTEALVALGYLWRRMVSPETLPAHYDRLAAVDLKPLGIDATGRSCPLEGT</sequence>
<dbReference type="AlphaFoldDB" id="M1YVV3"/>
<evidence type="ECO:0000313" key="3">
    <source>
        <dbReference type="Proteomes" id="UP000011704"/>
    </source>
</evidence>
<feature type="transmembrane region" description="Helical" evidence="1">
    <location>
        <begin position="345"/>
        <end position="363"/>
    </location>
</feature>
<dbReference type="STRING" id="1266370.NITGR_170006"/>
<evidence type="ECO:0008006" key="4">
    <source>
        <dbReference type="Google" id="ProtNLM"/>
    </source>
</evidence>